<comment type="caution">
    <text evidence="2">The sequence shown here is derived from an EMBL/GenBank/DDBJ whole genome shotgun (WGS) entry which is preliminary data.</text>
</comment>
<dbReference type="EMBL" id="MDZA01000074">
    <property type="protein sequence ID" value="OGX91266.1"/>
    <property type="molecule type" value="Genomic_DNA"/>
</dbReference>
<organism evidence="2 3">
    <name type="scientific">Hymenobacter coccineus</name>
    <dbReference type="NCBI Taxonomy" id="1908235"/>
    <lineage>
        <taxon>Bacteria</taxon>
        <taxon>Pseudomonadati</taxon>
        <taxon>Bacteroidota</taxon>
        <taxon>Cytophagia</taxon>
        <taxon>Cytophagales</taxon>
        <taxon>Hymenobacteraceae</taxon>
        <taxon>Hymenobacter</taxon>
    </lineage>
</organism>
<keyword evidence="3" id="KW-1185">Reference proteome</keyword>
<evidence type="ECO:0000256" key="1">
    <source>
        <dbReference type="SAM" id="SignalP"/>
    </source>
</evidence>
<evidence type="ECO:0008006" key="4">
    <source>
        <dbReference type="Google" id="ProtNLM"/>
    </source>
</evidence>
<dbReference type="RefSeq" id="WP_070742010.1">
    <property type="nucleotide sequence ID" value="NZ_MDZA01000074.1"/>
</dbReference>
<keyword evidence="1" id="KW-0732">Signal</keyword>
<name>A0A1G1TK63_9BACT</name>
<feature type="signal peptide" evidence="1">
    <location>
        <begin position="1"/>
        <end position="20"/>
    </location>
</feature>
<reference evidence="2 3" key="1">
    <citation type="submission" date="2016-08" db="EMBL/GenBank/DDBJ databases">
        <title>Hymenobacter coccineus sp. nov., Hymenobacter lapidarius sp. nov. and Hymenobacter glacialis sp. nov., isolated from Antarctic soil.</title>
        <authorList>
            <person name="Sedlacek I."/>
            <person name="Kralova S."/>
            <person name="Kyrova K."/>
            <person name="Maslanova I."/>
            <person name="Stankova E."/>
            <person name="Vrbovska V."/>
            <person name="Nemec M."/>
            <person name="Bartak M."/>
            <person name="Svec P."/>
            <person name="Busse H.-J."/>
            <person name="Pantucek R."/>
        </authorList>
    </citation>
    <scope>NUCLEOTIDE SEQUENCE [LARGE SCALE GENOMIC DNA]</scope>
    <source>
        <strain evidence="2 3">CCM 8649</strain>
    </source>
</reference>
<accession>A0A1G1TK63</accession>
<evidence type="ECO:0000313" key="3">
    <source>
        <dbReference type="Proteomes" id="UP000177506"/>
    </source>
</evidence>
<dbReference type="AlphaFoldDB" id="A0A1G1TK63"/>
<dbReference type="Proteomes" id="UP000177506">
    <property type="component" value="Unassembled WGS sequence"/>
</dbReference>
<dbReference type="PROSITE" id="PS51257">
    <property type="entry name" value="PROKAR_LIPOPROTEIN"/>
    <property type="match status" value="1"/>
</dbReference>
<protein>
    <recommendedName>
        <fullName evidence="4">Lipoprotein</fullName>
    </recommendedName>
</protein>
<proteinExistence type="predicted"/>
<evidence type="ECO:0000313" key="2">
    <source>
        <dbReference type="EMBL" id="OGX91266.1"/>
    </source>
</evidence>
<feature type="chain" id="PRO_5009579669" description="Lipoprotein" evidence="1">
    <location>
        <begin position="21"/>
        <end position="107"/>
    </location>
</feature>
<gene>
    <name evidence="2" type="ORF">BEN49_20435</name>
</gene>
<sequence>MKTALAFLLVALGTALSCTRQENLVPATTTADTGSFRMEGRVVSCQATATSGYILSSVDSLVSVSVQLEDTADATSGDLRFLALDFQRPGNQPNAPYQLALAMYCAS</sequence>